<sequence length="1266" mass="138237">MAEPSLDLRPLTALENLVGVQIGTLPIPSEAEEEAKAMDAGHLAPLKLVEEDPGTPATPPAPPGEPLEDLVEASDGGKEEVSEGDGVDTAQEGQEEGAQDADRLPALDLPQDTSRDSNLQPSGGETVAPVDSALPNEAMPAVSSEHLVGEQHEGEQLSESEPMETESSWAGDKEPLPNDSGNETSVRDREAEETLGGGDSSTSSGGGEGSVSGTGAPETEEQFSWDNVRCVFCDASAIDQEPKLLPCLHSACNKCLTHEAAEPEMNKDDEIVAMDPLIHCPVCKKGFPQDSILDNMFICEAQGSGDRGAGASEESFTCTSCTDEAIATGLCTDCSEWLCDQCIQAHKRVKVTKDHIIKGKGEVDSDSSSTKTQAKRALFCNIHIKEKLNLYCQTCDQLTCRDCQLIEHREHKYKFSEEMASITRERLRQFLMDIRKKRGYIENAKELVGERRQQILSKQESVQADINRLVETFIEIIRQRGNNLFDLLREVCNSKQEQLDKKNEVLLHLGSQADHCITVVEAVLSSSSDMALLYSKKLLMDQVLKVDKDSPDRSLFDRFKAKLNSGDDISLRISSESRGLGKALKDVGYLLVDNKVYPPPDAGVQNKVRSSQPSPVDPSASPQPPQPPQPPALTPMHSAIQQQQQHIQQGGSMHHKFHNFGPAPPGPANPPGLVRIQPKPSNQPHPGPSLTNFARMPQLTQGRSSDVSSSVSSTTHPIGENSHLRGLLGSGGTYKLNAFNPHLAARLQQHQPHQGTSRSHHDQQGSPRSSLPFRQSMNPGAAPMPMPGGSQPNNNPLSMVNMAAQLSAPSGISITPMACCCGSAACSLCCAACPSCKNSTSSRLMYAIMMLLGTIVACIMLSPGLENFLQKVPFCDSGEQTSFLDTATDAVKVDCSGVVGYLAVYRLCFAMSLFFFFMALIMIGVKSSKDPRAGIQNGFWAIKYLVLIGAIIGAFFIPHGQFGQVWMYFGMIGGFLFILIQLVLIIDFAHSWAESWVDRYEETESRGWYCALLSFTFLHYALAITAVVLFYVFYTTYESCSLHKFFISFNLILCVIISIISILPKIQEAQPRSGLLQASVITLYTMYLTWSAMTNTPDKECKPNWVSVINGNEPTPAPEGEEPKFDGESIASPVIIWFLTVSFTPPCARPPTPRHHGHGMTMSDKVLLKDDSSASGDPESGEGHHVWDNEEEGVAYSWSFFHIMFGLATLYVMMTLTNWFTPNSDLTTLSSNMAAVWVKIVSSWICLLLYGWTLIAPAVLTNRDFS</sequence>
<feature type="compositionally biased region" description="Pro residues" evidence="10">
    <location>
        <begin position="56"/>
        <end position="65"/>
    </location>
</feature>
<evidence type="ECO:0000256" key="11">
    <source>
        <dbReference type="SAM" id="Phobius"/>
    </source>
</evidence>
<comment type="similarity">
    <text evidence="2">Belongs to the TDE1 family.</text>
</comment>
<accession>A0A3R7N961</accession>
<feature type="compositionally biased region" description="Pro residues" evidence="10">
    <location>
        <begin position="621"/>
        <end position="633"/>
    </location>
</feature>
<keyword evidence="6" id="KW-0862">Zinc</keyword>
<dbReference type="Proteomes" id="UP000283509">
    <property type="component" value="Unassembled WGS sequence"/>
</dbReference>
<protein>
    <submittedName>
        <fullName evidence="14">Uncharacterized protein</fullName>
    </submittedName>
</protein>
<feature type="compositionally biased region" description="Low complexity" evidence="10">
    <location>
        <begin position="779"/>
        <end position="789"/>
    </location>
</feature>
<keyword evidence="5 9" id="KW-0863">Zinc-finger</keyword>
<evidence type="ECO:0000256" key="1">
    <source>
        <dbReference type="ARBA" id="ARBA00004141"/>
    </source>
</evidence>
<dbReference type="InterPro" id="IPR003649">
    <property type="entry name" value="Bbox_C"/>
</dbReference>
<dbReference type="EMBL" id="QCYY01001098">
    <property type="protein sequence ID" value="ROT80624.1"/>
    <property type="molecule type" value="Genomic_DNA"/>
</dbReference>
<feature type="transmembrane region" description="Helical" evidence="11">
    <location>
        <begin position="903"/>
        <end position="925"/>
    </location>
</feature>
<evidence type="ECO:0000256" key="7">
    <source>
        <dbReference type="ARBA" id="ARBA00022989"/>
    </source>
</evidence>
<feature type="transmembrane region" description="Helical" evidence="11">
    <location>
        <begin position="844"/>
        <end position="862"/>
    </location>
</feature>
<reference evidence="14 15" key="1">
    <citation type="submission" date="2018-04" db="EMBL/GenBank/DDBJ databases">
        <authorList>
            <person name="Zhang X."/>
            <person name="Yuan J."/>
            <person name="Li F."/>
            <person name="Xiang J."/>
        </authorList>
    </citation>
    <scope>NUCLEOTIDE SEQUENCE [LARGE SCALE GENOMIC DNA]</scope>
    <source>
        <tissue evidence="14">Muscle</tissue>
    </source>
</reference>
<dbReference type="SUPFAM" id="SSF57845">
    <property type="entry name" value="B-box zinc-binding domain"/>
    <property type="match status" value="1"/>
</dbReference>
<reference evidence="14 15" key="2">
    <citation type="submission" date="2019-01" db="EMBL/GenBank/DDBJ databases">
        <title>The decoding of complex shrimp genome reveals the adaptation for benthos swimmer, frequently molting mechanism and breeding impact on genome.</title>
        <authorList>
            <person name="Sun Y."/>
            <person name="Gao Y."/>
            <person name="Yu Y."/>
        </authorList>
    </citation>
    <scope>NUCLEOTIDE SEQUENCE [LARGE SCALE GENOMIC DNA]</scope>
    <source>
        <tissue evidence="14">Muscle</tissue>
    </source>
</reference>
<evidence type="ECO:0000256" key="10">
    <source>
        <dbReference type="SAM" id="MobiDB-lite"/>
    </source>
</evidence>
<evidence type="ECO:0000256" key="3">
    <source>
        <dbReference type="ARBA" id="ARBA00022692"/>
    </source>
</evidence>
<feature type="transmembrane region" description="Helical" evidence="11">
    <location>
        <begin position="937"/>
        <end position="959"/>
    </location>
</feature>
<evidence type="ECO:0000259" key="13">
    <source>
        <dbReference type="PROSITE" id="PS50119"/>
    </source>
</evidence>
<feature type="domain" description="B box-type" evidence="13">
    <location>
        <begin position="313"/>
        <end position="355"/>
    </location>
</feature>
<name>A0A3R7N961_PENVA</name>
<feature type="transmembrane region" description="Helical" evidence="11">
    <location>
        <begin position="1200"/>
        <end position="1220"/>
    </location>
</feature>
<feature type="transmembrane region" description="Helical" evidence="11">
    <location>
        <begin position="1045"/>
        <end position="1063"/>
    </location>
</feature>
<dbReference type="CDD" id="cd19775">
    <property type="entry name" value="Bbox2_TIF1_C-VI"/>
    <property type="match status" value="1"/>
</dbReference>
<feature type="region of interest" description="Disordered" evidence="10">
    <location>
        <begin position="747"/>
        <end position="797"/>
    </location>
</feature>
<feature type="compositionally biased region" description="Polar residues" evidence="10">
    <location>
        <begin position="748"/>
        <end position="757"/>
    </location>
</feature>
<feature type="transmembrane region" description="Helical" evidence="11">
    <location>
        <begin position="965"/>
        <end position="986"/>
    </location>
</feature>
<gene>
    <name evidence="14" type="ORF">C7M84_000639</name>
</gene>
<feature type="transmembrane region" description="Helical" evidence="11">
    <location>
        <begin position="1007"/>
        <end position="1033"/>
    </location>
</feature>
<keyword evidence="8 11" id="KW-0472">Membrane</keyword>
<feature type="domain" description="B box-type" evidence="13">
    <location>
        <begin position="375"/>
        <end position="422"/>
    </location>
</feature>
<organism evidence="14 15">
    <name type="scientific">Penaeus vannamei</name>
    <name type="common">Whiteleg shrimp</name>
    <name type="synonym">Litopenaeus vannamei</name>
    <dbReference type="NCBI Taxonomy" id="6689"/>
    <lineage>
        <taxon>Eukaryota</taxon>
        <taxon>Metazoa</taxon>
        <taxon>Ecdysozoa</taxon>
        <taxon>Arthropoda</taxon>
        <taxon>Crustacea</taxon>
        <taxon>Multicrustacea</taxon>
        <taxon>Malacostraca</taxon>
        <taxon>Eumalacostraca</taxon>
        <taxon>Eucarida</taxon>
        <taxon>Decapoda</taxon>
        <taxon>Dendrobranchiata</taxon>
        <taxon>Penaeoidea</taxon>
        <taxon>Penaeidae</taxon>
        <taxon>Penaeus</taxon>
    </lineage>
</organism>
<dbReference type="STRING" id="6689.A0A3R7N961"/>
<dbReference type="InterPro" id="IPR001841">
    <property type="entry name" value="Znf_RING"/>
</dbReference>
<dbReference type="PANTHER" id="PTHR10383">
    <property type="entry name" value="SERINE INCORPORATOR"/>
    <property type="match status" value="1"/>
</dbReference>
<keyword evidence="4" id="KW-0479">Metal-binding</keyword>
<feature type="transmembrane region" description="Helical" evidence="11">
    <location>
        <begin position="1240"/>
        <end position="1260"/>
    </location>
</feature>
<feature type="domain" description="RING-type" evidence="12">
    <location>
        <begin position="230"/>
        <end position="284"/>
    </location>
</feature>
<evidence type="ECO:0000256" key="5">
    <source>
        <dbReference type="ARBA" id="ARBA00022771"/>
    </source>
</evidence>
<evidence type="ECO:0000256" key="6">
    <source>
        <dbReference type="ARBA" id="ARBA00022833"/>
    </source>
</evidence>
<comment type="caution">
    <text evidence="14">The sequence shown here is derived from an EMBL/GenBank/DDBJ whole genome shotgun (WGS) entry which is preliminary data.</text>
</comment>
<evidence type="ECO:0000259" key="12">
    <source>
        <dbReference type="PROSITE" id="PS50089"/>
    </source>
</evidence>
<dbReference type="Pfam" id="PF00643">
    <property type="entry name" value="zf-B_box"/>
    <property type="match status" value="1"/>
</dbReference>
<feature type="compositionally biased region" description="Low complexity" evidence="10">
    <location>
        <begin position="636"/>
        <end position="652"/>
    </location>
</feature>
<feature type="region of interest" description="Disordered" evidence="10">
    <location>
        <begin position="31"/>
        <end position="219"/>
    </location>
</feature>
<dbReference type="SMART" id="SM00336">
    <property type="entry name" value="BBOX"/>
    <property type="match status" value="2"/>
</dbReference>
<dbReference type="CDD" id="cd06174">
    <property type="entry name" value="MFS"/>
    <property type="match status" value="1"/>
</dbReference>
<evidence type="ECO:0000313" key="14">
    <source>
        <dbReference type="EMBL" id="ROT80624.1"/>
    </source>
</evidence>
<evidence type="ECO:0000256" key="2">
    <source>
        <dbReference type="ARBA" id="ARBA00006665"/>
    </source>
</evidence>
<dbReference type="InterPro" id="IPR013083">
    <property type="entry name" value="Znf_RING/FYVE/PHD"/>
</dbReference>
<dbReference type="CDD" id="cd19805">
    <property type="entry name" value="Bbox1_TIF1"/>
    <property type="match status" value="1"/>
</dbReference>
<dbReference type="SUPFAM" id="SSF57850">
    <property type="entry name" value="RING/U-box"/>
    <property type="match status" value="1"/>
</dbReference>
<keyword evidence="3 11" id="KW-0812">Transmembrane</keyword>
<dbReference type="SMART" id="SM00502">
    <property type="entry name" value="BBC"/>
    <property type="match status" value="1"/>
</dbReference>
<feature type="compositionally biased region" description="Polar residues" evidence="10">
    <location>
        <begin position="688"/>
        <end position="703"/>
    </location>
</feature>
<keyword evidence="15" id="KW-1185">Reference proteome</keyword>
<feature type="compositionally biased region" description="Gly residues" evidence="10">
    <location>
        <begin position="195"/>
        <end position="212"/>
    </location>
</feature>
<feature type="compositionally biased region" description="Polar residues" evidence="10">
    <location>
        <begin position="764"/>
        <end position="778"/>
    </location>
</feature>
<dbReference type="Pfam" id="PF03348">
    <property type="entry name" value="Serinc"/>
    <property type="match status" value="1"/>
</dbReference>
<dbReference type="InterPro" id="IPR000315">
    <property type="entry name" value="Znf_B-box"/>
</dbReference>
<dbReference type="SMART" id="SM00184">
    <property type="entry name" value="RING"/>
    <property type="match status" value="2"/>
</dbReference>
<feature type="compositionally biased region" description="Low complexity" evidence="10">
    <location>
        <begin position="704"/>
        <end position="713"/>
    </location>
</feature>
<keyword evidence="7 11" id="KW-1133">Transmembrane helix</keyword>
<feature type="compositionally biased region" description="Low complexity" evidence="10">
    <location>
        <begin position="610"/>
        <end position="620"/>
    </location>
</feature>
<dbReference type="GO" id="GO:0016020">
    <property type="term" value="C:membrane"/>
    <property type="evidence" value="ECO:0007669"/>
    <property type="project" value="UniProtKB-SubCell"/>
</dbReference>
<evidence type="ECO:0000313" key="15">
    <source>
        <dbReference type="Proteomes" id="UP000283509"/>
    </source>
</evidence>
<feature type="transmembrane region" description="Helical" evidence="11">
    <location>
        <begin position="811"/>
        <end position="832"/>
    </location>
</feature>
<comment type="subcellular location">
    <subcellularLocation>
        <location evidence="1">Membrane</location>
        <topology evidence="1">Multi-pass membrane protein</topology>
    </subcellularLocation>
</comment>
<feature type="region of interest" description="Disordered" evidence="10">
    <location>
        <begin position="600"/>
        <end position="726"/>
    </location>
</feature>
<dbReference type="PANTHER" id="PTHR10383:SF9">
    <property type="entry name" value="SERINE INCORPORATOR, ISOFORM F"/>
    <property type="match status" value="1"/>
</dbReference>
<dbReference type="Gene3D" id="3.30.40.10">
    <property type="entry name" value="Zinc/RING finger domain, C3HC4 (zinc finger)"/>
    <property type="match status" value="1"/>
</dbReference>
<dbReference type="Gene3D" id="3.30.160.60">
    <property type="entry name" value="Classic Zinc Finger"/>
    <property type="match status" value="1"/>
</dbReference>
<dbReference type="PROSITE" id="PS50119">
    <property type="entry name" value="ZF_BBOX"/>
    <property type="match status" value="2"/>
</dbReference>
<evidence type="ECO:0000256" key="9">
    <source>
        <dbReference type="PROSITE-ProRule" id="PRU00024"/>
    </source>
</evidence>
<dbReference type="InterPro" id="IPR005016">
    <property type="entry name" value="TDE1/TMS"/>
</dbReference>
<evidence type="ECO:0000256" key="4">
    <source>
        <dbReference type="ARBA" id="ARBA00022723"/>
    </source>
</evidence>
<evidence type="ECO:0000256" key="8">
    <source>
        <dbReference type="ARBA" id="ARBA00023136"/>
    </source>
</evidence>
<dbReference type="PROSITE" id="PS50089">
    <property type="entry name" value="ZF_RING_2"/>
    <property type="match status" value="1"/>
</dbReference>
<dbReference type="OrthoDB" id="5963193at2759"/>
<dbReference type="GO" id="GO:0008270">
    <property type="term" value="F:zinc ion binding"/>
    <property type="evidence" value="ECO:0007669"/>
    <property type="project" value="UniProtKB-KW"/>
</dbReference>
<proteinExistence type="inferred from homology"/>
<dbReference type="AlphaFoldDB" id="A0A3R7N961"/>